<evidence type="ECO:0000313" key="1">
    <source>
        <dbReference type="EMBL" id="SFJ47255.1"/>
    </source>
</evidence>
<keyword evidence="2" id="KW-1185">Reference proteome</keyword>
<gene>
    <name evidence="1" type="ORF">SAMN05421852_11097</name>
</gene>
<evidence type="ECO:0000313" key="2">
    <source>
        <dbReference type="Proteomes" id="UP000199545"/>
    </source>
</evidence>
<dbReference type="STRING" id="46223.SAMN05421852_11097"/>
<dbReference type="AlphaFoldDB" id="A0A1I3RLQ7"/>
<reference evidence="1 2" key="1">
    <citation type="submission" date="2016-10" db="EMBL/GenBank/DDBJ databases">
        <authorList>
            <person name="de Groot N.N."/>
        </authorList>
    </citation>
    <scope>NUCLEOTIDE SEQUENCE [LARGE SCALE GENOMIC DNA]</scope>
    <source>
        <strain evidence="1 2">DSM 44778</strain>
    </source>
</reference>
<dbReference type="Pfam" id="PF06569">
    <property type="entry name" value="DUF1128"/>
    <property type="match status" value="1"/>
</dbReference>
<dbReference type="InterPro" id="IPR009507">
    <property type="entry name" value="UPF0435"/>
</dbReference>
<organism evidence="1 2">
    <name type="scientific">Thermoflavimicrobium dichotomicum</name>
    <dbReference type="NCBI Taxonomy" id="46223"/>
    <lineage>
        <taxon>Bacteria</taxon>
        <taxon>Bacillati</taxon>
        <taxon>Bacillota</taxon>
        <taxon>Bacilli</taxon>
        <taxon>Bacillales</taxon>
        <taxon>Thermoactinomycetaceae</taxon>
        <taxon>Thermoflavimicrobium</taxon>
    </lineage>
</organism>
<dbReference type="EMBL" id="FORR01000010">
    <property type="protein sequence ID" value="SFJ47255.1"/>
    <property type="molecule type" value="Genomic_DNA"/>
</dbReference>
<accession>A0A1I3RLQ7</accession>
<protein>
    <submittedName>
        <fullName evidence="1">Uncharacterized protein YfkK, UPF0435 family</fullName>
    </submittedName>
</protein>
<name>A0A1I3RLQ7_9BACL</name>
<dbReference type="RefSeq" id="WP_175482423.1">
    <property type="nucleotide sequence ID" value="NZ_FORR01000010.1"/>
</dbReference>
<dbReference type="Proteomes" id="UP000199545">
    <property type="component" value="Unassembled WGS sequence"/>
</dbReference>
<proteinExistence type="predicted"/>
<sequence length="77" mass="8841">MNLDTATQANLNYIVNEIKTSLKIVNAALINPEDFRLSDYDSLLEIYQLIQKKQGRLTMMEIEGILEELGELRKANK</sequence>